<accession>A0A396JCK2</accession>
<dbReference type="EC" id="3.-.-.-" evidence="5"/>
<evidence type="ECO:0000313" key="6">
    <source>
        <dbReference type="Proteomes" id="UP000265566"/>
    </source>
</evidence>
<dbReference type="InterPro" id="IPR006384">
    <property type="entry name" value="HAD_hydro_PyrdxlP_Pase-like"/>
</dbReference>
<dbReference type="InterPro" id="IPR023214">
    <property type="entry name" value="HAD_sf"/>
</dbReference>
<gene>
    <name evidence="5" type="ORF">MtrunA17_Chr2g0309111</name>
</gene>
<dbReference type="EMBL" id="PSQE01000002">
    <property type="protein sequence ID" value="RHN74331.1"/>
    <property type="molecule type" value="Genomic_DNA"/>
</dbReference>
<keyword evidence="3 5" id="KW-0378">Hydrolase</keyword>
<dbReference type="Pfam" id="PF06888">
    <property type="entry name" value="Put_Phosphatase"/>
    <property type="match status" value="1"/>
</dbReference>
<comment type="caution">
    <text evidence="5">The sequence shown here is derived from an EMBL/GenBank/DDBJ whole genome shotgun (WGS) entry which is preliminary data.</text>
</comment>
<dbReference type="PANTHER" id="PTHR20889:SF12">
    <property type="entry name" value="LP01149P"/>
    <property type="match status" value="1"/>
</dbReference>
<name>A0A396JCK2_MEDTR</name>
<evidence type="ECO:0000256" key="3">
    <source>
        <dbReference type="ARBA" id="ARBA00022801"/>
    </source>
</evidence>
<keyword evidence="2" id="KW-0479">Metal-binding</keyword>
<dbReference type="GO" id="GO:0016791">
    <property type="term" value="F:phosphatase activity"/>
    <property type="evidence" value="ECO:0007669"/>
    <property type="project" value="InterPro"/>
</dbReference>
<keyword evidence="4" id="KW-0460">Magnesium</keyword>
<dbReference type="Gramene" id="rna10372">
    <property type="protein sequence ID" value="RHN74331.1"/>
    <property type="gene ID" value="gene10372"/>
</dbReference>
<evidence type="ECO:0000313" key="5">
    <source>
        <dbReference type="EMBL" id="RHN74331.1"/>
    </source>
</evidence>
<comment type="cofactor">
    <cofactor evidence="1">
        <name>Mg(2+)</name>
        <dbReference type="ChEBI" id="CHEBI:18420"/>
    </cofactor>
</comment>
<dbReference type="Proteomes" id="UP000265566">
    <property type="component" value="Chromosome 2"/>
</dbReference>
<dbReference type="NCBIfam" id="TIGR01489">
    <property type="entry name" value="DKMTPPase-SF"/>
    <property type="match status" value="1"/>
</dbReference>
<dbReference type="GO" id="GO:0046872">
    <property type="term" value="F:metal ion binding"/>
    <property type="evidence" value="ECO:0007669"/>
    <property type="project" value="UniProtKB-KW"/>
</dbReference>
<organism evidence="5 6">
    <name type="scientific">Medicago truncatula</name>
    <name type="common">Barrel medic</name>
    <name type="synonym">Medicago tribuloides</name>
    <dbReference type="NCBI Taxonomy" id="3880"/>
    <lineage>
        <taxon>Eukaryota</taxon>
        <taxon>Viridiplantae</taxon>
        <taxon>Streptophyta</taxon>
        <taxon>Embryophyta</taxon>
        <taxon>Tracheophyta</taxon>
        <taxon>Spermatophyta</taxon>
        <taxon>Magnoliopsida</taxon>
        <taxon>eudicotyledons</taxon>
        <taxon>Gunneridae</taxon>
        <taxon>Pentapetalae</taxon>
        <taxon>rosids</taxon>
        <taxon>fabids</taxon>
        <taxon>Fabales</taxon>
        <taxon>Fabaceae</taxon>
        <taxon>Papilionoideae</taxon>
        <taxon>50 kb inversion clade</taxon>
        <taxon>NPAAA clade</taxon>
        <taxon>Hologalegina</taxon>
        <taxon>IRL clade</taxon>
        <taxon>Trifolieae</taxon>
        <taxon>Medicago</taxon>
    </lineage>
</organism>
<dbReference type="NCBIfam" id="TIGR01488">
    <property type="entry name" value="HAD-SF-IB"/>
    <property type="match status" value="1"/>
</dbReference>
<dbReference type="InterPro" id="IPR016965">
    <property type="entry name" value="Pase_PHOSPHO-typ"/>
</dbReference>
<dbReference type="InterPro" id="IPR036412">
    <property type="entry name" value="HAD-like_sf"/>
</dbReference>
<dbReference type="AlphaFoldDB" id="A0A396JCK2"/>
<evidence type="ECO:0000256" key="2">
    <source>
        <dbReference type="ARBA" id="ARBA00022723"/>
    </source>
</evidence>
<reference evidence="6" key="1">
    <citation type="journal article" date="2018" name="Nat. Plants">
        <title>Whole-genome landscape of Medicago truncatula symbiotic genes.</title>
        <authorList>
            <person name="Pecrix Y."/>
            <person name="Staton S.E."/>
            <person name="Sallet E."/>
            <person name="Lelandais-Briere C."/>
            <person name="Moreau S."/>
            <person name="Carrere S."/>
            <person name="Blein T."/>
            <person name="Jardinaud M.F."/>
            <person name="Latrasse D."/>
            <person name="Zouine M."/>
            <person name="Zahm M."/>
            <person name="Kreplak J."/>
            <person name="Mayjonade B."/>
            <person name="Satge C."/>
            <person name="Perez M."/>
            <person name="Cauet S."/>
            <person name="Marande W."/>
            <person name="Chantry-Darmon C."/>
            <person name="Lopez-Roques C."/>
            <person name="Bouchez O."/>
            <person name="Berard A."/>
            <person name="Debelle F."/>
            <person name="Munos S."/>
            <person name="Bendahmane A."/>
            <person name="Berges H."/>
            <person name="Niebel A."/>
            <person name="Buitink J."/>
            <person name="Frugier F."/>
            <person name="Benhamed M."/>
            <person name="Crespi M."/>
            <person name="Gouzy J."/>
            <person name="Gamas P."/>
        </authorList>
    </citation>
    <scope>NUCLEOTIDE SEQUENCE [LARGE SCALE GENOMIC DNA]</scope>
    <source>
        <strain evidence="6">cv. Jemalong A17</strain>
    </source>
</reference>
<dbReference type="SUPFAM" id="SSF56784">
    <property type="entry name" value="HAD-like"/>
    <property type="match status" value="1"/>
</dbReference>
<dbReference type="PANTHER" id="PTHR20889">
    <property type="entry name" value="PHOSPHATASE, ORPHAN 1, 2"/>
    <property type="match status" value="1"/>
</dbReference>
<sequence>MLLLSFELYPFFTCLYLHVLCYVLQYNKFLVFLKTNKIFLCHHIMASIVVVFDFDKTIIECDSDNWVVDELGFNDLFNQLFPTMPLNYLMDRMMMELHSNGKTIEDIVQVLKMIPIHPRTIHAIKAANALGCDLRIVSDANTFFIETILKHFGIRECFSEINTNPGYVDEEGRLRILPFYDLNKPPHTCNLCPPNMCKGLIIKRIQDSISSEKNKRFIYLGDGSGDYCPSLSLKEKDFVMPRKNFPVWDLICKDPSLVKAKIYEWSDGEEQERVLHQLINKISMEESAQFISTEFNMHTPSFSAHETLPKALHVLL</sequence>
<proteinExistence type="predicted"/>
<dbReference type="Gene3D" id="3.40.50.1000">
    <property type="entry name" value="HAD superfamily/HAD-like"/>
    <property type="match status" value="1"/>
</dbReference>
<protein>
    <submittedName>
        <fullName evidence="5">Putative hydrolase</fullName>
        <ecNumber evidence="5">3.-.-.-</ecNumber>
    </submittedName>
</protein>
<evidence type="ECO:0000256" key="1">
    <source>
        <dbReference type="ARBA" id="ARBA00001946"/>
    </source>
</evidence>
<evidence type="ECO:0000256" key="4">
    <source>
        <dbReference type="ARBA" id="ARBA00022842"/>
    </source>
</evidence>